<organism evidence="2 3">
    <name type="scientific">Photobacterium leiognathi lrivu.4.1</name>
    <dbReference type="NCBI Taxonomy" id="1248232"/>
    <lineage>
        <taxon>Bacteria</taxon>
        <taxon>Pseudomonadati</taxon>
        <taxon>Pseudomonadota</taxon>
        <taxon>Gammaproteobacteria</taxon>
        <taxon>Vibrionales</taxon>
        <taxon>Vibrionaceae</taxon>
        <taxon>Photobacterium</taxon>
    </lineage>
</organism>
<dbReference type="Proteomes" id="UP000030675">
    <property type="component" value="Unassembled WGS sequence"/>
</dbReference>
<dbReference type="HOGENOM" id="CLU_218474_0_0_6"/>
<feature type="transmembrane region" description="Helical" evidence="1">
    <location>
        <begin position="6"/>
        <end position="33"/>
    </location>
</feature>
<evidence type="ECO:0000313" key="2">
    <source>
        <dbReference type="EMBL" id="GAD29725.1"/>
    </source>
</evidence>
<evidence type="ECO:0000313" key="3">
    <source>
        <dbReference type="Proteomes" id="UP000030675"/>
    </source>
</evidence>
<keyword evidence="1" id="KW-0472">Membrane</keyword>
<gene>
    <name evidence="2" type="ORF">PLEI_1378</name>
</gene>
<accession>X0NYT6</accession>
<protein>
    <submittedName>
        <fullName evidence="2">Putative membrane protein</fullName>
    </submittedName>
</protein>
<keyword evidence="1" id="KW-1133">Transmembrane helix</keyword>
<dbReference type="AlphaFoldDB" id="X0NYT6"/>
<name>X0NYT6_PHOLE</name>
<reference evidence="3" key="1">
    <citation type="submission" date="2012-12" db="EMBL/GenBank/DDBJ databases">
        <title>Genome Sequence of Photobacterium leiognathi lrivu.4.1.</title>
        <authorList>
            <person name="Urbanczyk H."/>
            <person name="Ogura Y."/>
            <person name="Hayashi T."/>
            <person name="Dunlap P.V."/>
        </authorList>
    </citation>
    <scope>NUCLEOTIDE SEQUENCE [LARGE SCALE GENOMIC DNA]</scope>
    <source>
        <strain evidence="3">lrivu.4.1</strain>
    </source>
</reference>
<keyword evidence="1" id="KW-0812">Transmembrane</keyword>
<dbReference type="EMBL" id="DF196818">
    <property type="protein sequence ID" value="GAD29725.1"/>
    <property type="molecule type" value="Genomic_DNA"/>
</dbReference>
<sequence length="43" mass="5014">MLQQFLVRLTIATLVILGFKISAIYFLLVVLLLNTHHKEIFGW</sequence>
<proteinExistence type="predicted"/>
<evidence type="ECO:0000256" key="1">
    <source>
        <dbReference type="SAM" id="Phobius"/>
    </source>
</evidence>